<dbReference type="OrthoDB" id="5503803at2"/>
<dbReference type="Proteomes" id="UP000075260">
    <property type="component" value="Unassembled WGS sequence"/>
</dbReference>
<protein>
    <recommendedName>
        <fullName evidence="3">DUF4276 family protein</fullName>
    </recommendedName>
</protein>
<evidence type="ECO:0008006" key="3">
    <source>
        <dbReference type="Google" id="ProtNLM"/>
    </source>
</evidence>
<accession>A0A150QNM0</accession>
<reference evidence="1 2" key="1">
    <citation type="submission" date="2014-02" db="EMBL/GenBank/DDBJ databases">
        <title>The small core and large imbalanced accessory genome model reveals a collaborative survival strategy of Sorangium cellulosum strains in nature.</title>
        <authorList>
            <person name="Han K."/>
            <person name="Peng R."/>
            <person name="Blom J."/>
            <person name="Li Y.-Z."/>
        </authorList>
    </citation>
    <scope>NUCLEOTIDE SEQUENCE [LARGE SCALE GENOMIC DNA]</scope>
    <source>
        <strain evidence="1 2">So0008-312</strain>
    </source>
</reference>
<name>A0A150QNM0_SORCE</name>
<proteinExistence type="predicted"/>
<comment type="caution">
    <text evidence="1">The sequence shown here is derived from an EMBL/GenBank/DDBJ whole genome shotgun (WGS) entry which is preliminary data.</text>
</comment>
<dbReference type="RefSeq" id="WP_061608521.1">
    <property type="nucleotide sequence ID" value="NZ_JEMA01000485.1"/>
</dbReference>
<dbReference type="AlphaFoldDB" id="A0A150QNM0"/>
<gene>
    <name evidence="1" type="ORF">BE15_19755</name>
</gene>
<sequence length="210" mass="22330">MKPPEKTRVFLVGEGENELGSRAGAPAFQSDKRPGVLFTLLSRVQPSGWVVGGAREWKTIRKYSARGAAHEDTRHVLGAALDAMEAGCDVLAFSRDIDRDPARREAVAEGIRRVSSSLSAPPEVIGGVAVPALEGWILALLGEKATEELSPLRAQAMLAAKGMMPGDGAAMVRVVEDADIDAVPQDAASLMEWIARARAVLPRRAGRGAR</sequence>
<organism evidence="1 2">
    <name type="scientific">Sorangium cellulosum</name>
    <name type="common">Polyangium cellulosum</name>
    <dbReference type="NCBI Taxonomy" id="56"/>
    <lineage>
        <taxon>Bacteria</taxon>
        <taxon>Pseudomonadati</taxon>
        <taxon>Myxococcota</taxon>
        <taxon>Polyangia</taxon>
        <taxon>Polyangiales</taxon>
        <taxon>Polyangiaceae</taxon>
        <taxon>Sorangium</taxon>
    </lineage>
</organism>
<dbReference type="EMBL" id="JEMA01000485">
    <property type="protein sequence ID" value="KYF69276.1"/>
    <property type="molecule type" value="Genomic_DNA"/>
</dbReference>
<evidence type="ECO:0000313" key="1">
    <source>
        <dbReference type="EMBL" id="KYF69276.1"/>
    </source>
</evidence>
<evidence type="ECO:0000313" key="2">
    <source>
        <dbReference type="Proteomes" id="UP000075260"/>
    </source>
</evidence>